<accession>A0AAW8CGA6</accession>
<dbReference type="InterPro" id="IPR019110">
    <property type="entry name" value="Uncharacterised_RAQPRD"/>
</dbReference>
<dbReference type="EMBL" id="JASAXT010000005">
    <property type="protein sequence ID" value="MDP8148288.1"/>
    <property type="molecule type" value="Genomic_DNA"/>
</dbReference>
<feature type="signal peptide" evidence="1">
    <location>
        <begin position="1"/>
        <end position="21"/>
    </location>
</feature>
<feature type="chain" id="PRO_5043734465" evidence="1">
    <location>
        <begin position="22"/>
        <end position="102"/>
    </location>
</feature>
<dbReference type="Proteomes" id="UP001226020">
    <property type="component" value="Unassembled WGS sequence"/>
</dbReference>
<dbReference type="RefSeq" id="WP_306351465.1">
    <property type="nucleotide sequence ID" value="NZ_JASAWV010000005.1"/>
</dbReference>
<organism evidence="2 3">
    <name type="scientific">Phocoenobacter atlanticus subsp. atlanticus</name>
    <dbReference type="NCBI Taxonomy" id="3061285"/>
    <lineage>
        <taxon>Bacteria</taxon>
        <taxon>Pseudomonadati</taxon>
        <taxon>Pseudomonadota</taxon>
        <taxon>Gammaproteobacteria</taxon>
        <taxon>Pasteurellales</taxon>
        <taxon>Pasteurellaceae</taxon>
        <taxon>Phocoenobacter</taxon>
        <taxon>Phocoenobacter atlanticus</taxon>
    </lineage>
</organism>
<keyword evidence="1" id="KW-0732">Signal</keyword>
<dbReference type="AlphaFoldDB" id="A0AAW8CGA6"/>
<reference evidence="2 3" key="1">
    <citation type="journal article" date="2023" name="Front. Microbiol.">
        <title>Phylogeography and host specificity of Pasteurellaceae pathogenic to sea-farmed fish in the north-east Atlantic.</title>
        <authorList>
            <person name="Gulla S."/>
            <person name="Colquhoun D.J."/>
            <person name="Olsen A.B."/>
            <person name="Spilsberg B."/>
            <person name="Lagesen K."/>
            <person name="Aakesson C.P."/>
            <person name="Strom S."/>
            <person name="Manji F."/>
            <person name="Birkbeck T.H."/>
            <person name="Nilsen H.K."/>
        </authorList>
    </citation>
    <scope>NUCLEOTIDE SEQUENCE [LARGE SCALE GENOMIC DNA]</scope>
    <source>
        <strain evidence="2 3">NVIB3131</strain>
    </source>
</reference>
<comment type="caution">
    <text evidence="2">The sequence shown here is derived from an EMBL/GenBank/DDBJ whole genome shotgun (WGS) entry which is preliminary data.</text>
</comment>
<sequence>MKFFKLLTLLFVLSIVTSVEANEQSDIYQILQDINYTKEVIKKLKTTHKNCKDKVCFNYDALLKQLYVTELGIKEYLNLNVNSIHIKPPKPLAEKLYKVRKN</sequence>
<name>A0AAW8CGA6_9PAST</name>
<gene>
    <name evidence="2" type="ORF">QJU57_04220</name>
</gene>
<keyword evidence="3" id="KW-1185">Reference proteome</keyword>
<dbReference type="Pfam" id="PF09686">
    <property type="entry name" value="Plasmid_RAQPRD"/>
    <property type="match status" value="1"/>
</dbReference>
<evidence type="ECO:0000256" key="1">
    <source>
        <dbReference type="SAM" id="SignalP"/>
    </source>
</evidence>
<proteinExistence type="predicted"/>
<evidence type="ECO:0000313" key="2">
    <source>
        <dbReference type="EMBL" id="MDP8148288.1"/>
    </source>
</evidence>
<evidence type="ECO:0000313" key="3">
    <source>
        <dbReference type="Proteomes" id="UP001226020"/>
    </source>
</evidence>
<protein>
    <submittedName>
        <fullName evidence="2">RAQPRD family integrative conjugative element protein</fullName>
    </submittedName>
</protein>